<keyword evidence="2" id="KW-0175">Coiled coil</keyword>
<evidence type="ECO:0000313" key="5">
    <source>
        <dbReference type="EMBL" id="CDJ50979.1"/>
    </source>
</evidence>
<reference evidence="5" key="1">
    <citation type="submission" date="2013-10" db="EMBL/GenBank/DDBJ databases">
        <title>Genomic analysis of the causative agents of coccidiosis in chickens.</title>
        <authorList>
            <person name="Reid A.J."/>
            <person name="Blake D."/>
            <person name="Billington K."/>
            <person name="Browne H."/>
            <person name="Dunn M."/>
            <person name="Hung S."/>
            <person name="Kawahara F."/>
            <person name="Miranda-Saavedra D."/>
            <person name="Mourier T."/>
            <person name="Nagra H."/>
            <person name="Otto T.D."/>
            <person name="Rawlings N."/>
            <person name="Sanchez A."/>
            <person name="Sanders M."/>
            <person name="Subramaniam C."/>
            <person name="Tay Y."/>
            <person name="Dear P."/>
            <person name="Doerig C."/>
            <person name="Gruber A."/>
            <person name="Parkinson J."/>
            <person name="Shirley M."/>
            <person name="Wan K.L."/>
            <person name="Berriman M."/>
            <person name="Tomley F."/>
            <person name="Pain A."/>
        </authorList>
    </citation>
    <scope>NUCLEOTIDE SEQUENCE [LARGE SCALE GENOMIC DNA]</scope>
    <source>
        <strain evidence="5">Houghton</strain>
    </source>
</reference>
<protein>
    <recommendedName>
        <fullName evidence="1">Protein SDA1</fullName>
    </recommendedName>
</protein>
<comment type="similarity">
    <text evidence="1">Belongs to the SDA1 family.</text>
</comment>
<feature type="region of interest" description="Disordered" evidence="3">
    <location>
        <begin position="455"/>
        <end position="609"/>
    </location>
</feature>
<dbReference type="GO" id="GO:0015031">
    <property type="term" value="P:protein transport"/>
    <property type="evidence" value="ECO:0007669"/>
    <property type="project" value="UniProtKB-KW"/>
</dbReference>
<keyword evidence="1" id="KW-0690">Ribosome biogenesis</keyword>
<feature type="compositionally biased region" description="Basic and acidic residues" evidence="3">
    <location>
        <begin position="653"/>
        <end position="662"/>
    </location>
</feature>
<evidence type="ECO:0000256" key="2">
    <source>
        <dbReference type="SAM" id="Coils"/>
    </source>
</evidence>
<dbReference type="PANTHER" id="PTHR12730:SF0">
    <property type="entry name" value="PROTEIN SDA1 HOMOLOG"/>
    <property type="match status" value="1"/>
</dbReference>
<feature type="coiled-coil region" evidence="2">
    <location>
        <begin position="209"/>
        <end position="236"/>
    </location>
</feature>
<gene>
    <name evidence="5" type="ORF">EBH_0038060</name>
</gene>
<keyword evidence="1" id="KW-0653">Protein transport</keyword>
<dbReference type="GO" id="GO:0005730">
    <property type="term" value="C:nucleolus"/>
    <property type="evidence" value="ECO:0007669"/>
    <property type="project" value="UniProtKB-SubCell"/>
</dbReference>
<evidence type="ECO:0000259" key="4">
    <source>
        <dbReference type="Pfam" id="PF08158"/>
    </source>
</evidence>
<comment type="subcellular location">
    <subcellularLocation>
        <location evidence="1">Nucleus</location>
        <location evidence="1">Nucleolus</location>
    </subcellularLocation>
</comment>
<dbReference type="PANTHER" id="PTHR12730">
    <property type="entry name" value="HSDA/SDA1-RELATED"/>
    <property type="match status" value="1"/>
</dbReference>
<dbReference type="GO" id="GO:0000055">
    <property type="term" value="P:ribosomal large subunit export from nucleus"/>
    <property type="evidence" value="ECO:0007669"/>
    <property type="project" value="UniProtKB-UniRule"/>
</dbReference>
<evidence type="ECO:0000256" key="1">
    <source>
        <dbReference type="RuleBase" id="RU365057"/>
    </source>
</evidence>
<proteinExistence type="inferred from homology"/>
<reference evidence="5" key="2">
    <citation type="submission" date="2013-10" db="EMBL/GenBank/DDBJ databases">
        <authorList>
            <person name="Aslett M."/>
        </authorList>
    </citation>
    <scope>NUCLEOTIDE SEQUENCE [LARGE SCALE GENOMIC DNA]</scope>
    <source>
        <strain evidence="5">Houghton</strain>
    </source>
</reference>
<organism evidence="5 6">
    <name type="scientific">Eimeria brunetti</name>
    <dbReference type="NCBI Taxonomy" id="51314"/>
    <lineage>
        <taxon>Eukaryota</taxon>
        <taxon>Sar</taxon>
        <taxon>Alveolata</taxon>
        <taxon>Apicomplexa</taxon>
        <taxon>Conoidasida</taxon>
        <taxon>Coccidia</taxon>
        <taxon>Eucoccidiorida</taxon>
        <taxon>Eimeriorina</taxon>
        <taxon>Eimeriidae</taxon>
        <taxon>Eimeria</taxon>
    </lineage>
</organism>
<dbReference type="SUPFAM" id="SSF48371">
    <property type="entry name" value="ARM repeat"/>
    <property type="match status" value="1"/>
</dbReference>
<keyword evidence="6" id="KW-1185">Reference proteome</keyword>
<accession>U6LQY9</accession>
<name>U6LQY9_9EIME</name>
<dbReference type="InterPro" id="IPR027312">
    <property type="entry name" value="Sda1"/>
</dbReference>
<dbReference type="Pfam" id="PF08158">
    <property type="entry name" value="SDA1_HEAT"/>
    <property type="match status" value="1"/>
</dbReference>
<dbReference type="AlphaFoldDB" id="U6LQY9"/>
<comment type="function">
    <text evidence="1">Required for 60S pre-ribosomal subunits export to the cytoplasm.</text>
</comment>
<feature type="region of interest" description="Disordered" evidence="3">
    <location>
        <begin position="634"/>
        <end position="700"/>
    </location>
</feature>
<dbReference type="InterPro" id="IPR016024">
    <property type="entry name" value="ARM-type_fold"/>
</dbReference>
<dbReference type="InterPro" id="IPR012977">
    <property type="entry name" value="SDA1_N"/>
</dbReference>
<feature type="compositionally biased region" description="Acidic residues" evidence="3">
    <location>
        <begin position="463"/>
        <end position="533"/>
    </location>
</feature>
<evidence type="ECO:0000256" key="3">
    <source>
        <dbReference type="SAM" id="MobiDB-lite"/>
    </source>
</evidence>
<dbReference type="EMBL" id="HG712535">
    <property type="protein sequence ID" value="CDJ50979.1"/>
    <property type="molecule type" value="Genomic_DNA"/>
</dbReference>
<evidence type="ECO:0000313" key="6">
    <source>
        <dbReference type="Proteomes" id="UP000030750"/>
    </source>
</evidence>
<keyword evidence="1" id="KW-0539">Nucleus</keyword>
<feature type="domain" description="SDA1 N-terminal" evidence="4">
    <location>
        <begin position="135"/>
        <end position="382"/>
    </location>
</feature>
<feature type="compositionally biased region" description="Basic and acidic residues" evidence="3">
    <location>
        <begin position="534"/>
        <end position="551"/>
    </location>
</feature>
<dbReference type="VEuPathDB" id="ToxoDB:EBH_0038060"/>
<keyword evidence="1" id="KW-0813">Transport</keyword>
<dbReference type="Proteomes" id="UP000030750">
    <property type="component" value="Unassembled WGS sequence"/>
</dbReference>
<feature type="compositionally biased region" description="Low complexity" evidence="3">
    <location>
        <begin position="552"/>
        <end position="604"/>
    </location>
</feature>
<dbReference type="OrthoDB" id="2196187at2759"/>
<sequence length="700" mass="76176">MANLNEEQEESVVSLALLQVTPPPRNKIKRDPGAYYEEFKLQMANYEGLVAALKEQPYRPTKKIQSLASFLAHLSCEELLQQALSLLSLRDKFVRQRLMAFVVKDVAKVFAATTSNQVYRHLSSKGQVPTSCLSSKLVNAVAALTLAPDPRLALSAALFLLGEIQAAAVQASHAIQADEGEGEEAVAAAAAAELQQQSALHSKKTLAAKRKLKKQKQRIQKRLVRKQQRIEAQQNQLGSTTSAAILDLIYDAHALSEKLFARVRQQRESFSTRVVFLNVLSRLISHHRVLLFSFYSYLERYLKPSQRLNPSLLAVAANSIHPNVPHPELLSLLKTIADNFVTEAAGDDAITLGLNAITEICSRNPHCMPPELLQQLLLFVRHKSSKSVSAAARGLLNLYREVSPQLLPKALLGKEAAIQLQRQGVSPSPFAASSNSTLQLLPQLEALKKQSKQQLQQLLGGAAEEETEGEETAGEETAGEETEGEETEGDSSEDEAEETDGEETDGEETDGEETDGEETDGEEGDSEEGDSEEEKEKETAGEKDGPEKQQEETAAAANETAAAAAAAAAAKAEPGAAPAADSEPAAAAATATAAAAAAAAATEPCGGERLLTDEDFAALRLLRAKQLVQQEEFVSERDLEGLAGRKKRRAKERGREREERLQQKRQRSSRWPQKETDTAAASKPQRVKDRNKPLLMIQQV</sequence>
<dbReference type="GO" id="GO:0042273">
    <property type="term" value="P:ribosomal large subunit biogenesis"/>
    <property type="evidence" value="ECO:0007669"/>
    <property type="project" value="UniProtKB-UniRule"/>
</dbReference>